<accession>A0ABX0IFA2</accession>
<dbReference type="EMBL" id="WPCR01000002">
    <property type="protein sequence ID" value="NHM13471.1"/>
    <property type="molecule type" value="Genomic_DNA"/>
</dbReference>
<dbReference type="RefSeq" id="WP_166338357.1">
    <property type="nucleotide sequence ID" value="NZ_WPCR01000002.1"/>
</dbReference>
<comment type="caution">
    <text evidence="1">The sequence shown here is derived from an EMBL/GenBank/DDBJ whole genome shotgun (WGS) entry which is preliminary data.</text>
</comment>
<name>A0ABX0IFA2_9ACTN</name>
<proteinExistence type="predicted"/>
<evidence type="ECO:0000313" key="1">
    <source>
        <dbReference type="EMBL" id="NHM13471.1"/>
    </source>
</evidence>
<keyword evidence="2" id="KW-1185">Reference proteome</keyword>
<organism evidence="1 2">
    <name type="scientific">Xiamenia xianingshaonis</name>
    <dbReference type="NCBI Taxonomy" id="2682776"/>
    <lineage>
        <taxon>Bacteria</taxon>
        <taxon>Bacillati</taxon>
        <taxon>Actinomycetota</taxon>
        <taxon>Coriobacteriia</taxon>
        <taxon>Eggerthellales</taxon>
        <taxon>Eggerthellaceae</taxon>
        <taxon>Xiamenia</taxon>
    </lineage>
</organism>
<dbReference type="Proteomes" id="UP000636394">
    <property type="component" value="Unassembled WGS sequence"/>
</dbReference>
<gene>
    <name evidence="1" type="ORF">GMI68_01580</name>
</gene>
<sequence>MTTTAATIASQTRTAVAPVAKACTLAAPAAAPSKARAHADSAPTPPALGAEVLNTLEKRWKHDARSLTLRVMEATIHRASQNIEDVLTLWDEDRVRWVEKAPFLLRMTKGDIVVCPMDDMHVAASFKRLDDALPFDAAGTAGSRLTWKSFGPCSYAVGRRVSSFAFGTSEAGLLTVIEARFEDGGRLALGAQGCGYAQARRRTNPPVRSSVRATPCLPWSLHLRSA</sequence>
<evidence type="ECO:0000313" key="2">
    <source>
        <dbReference type="Proteomes" id="UP000636394"/>
    </source>
</evidence>
<reference evidence="1 2" key="1">
    <citation type="submission" date="2019-11" db="EMBL/GenBank/DDBJ databases">
        <title>Eggerthellaceae novel genus isolated from the rectal contents of marmort.</title>
        <authorList>
            <person name="Zhang G."/>
        </authorList>
    </citation>
    <scope>NUCLEOTIDE SEQUENCE [LARGE SCALE GENOMIC DNA]</scope>
    <source>
        <strain evidence="2">zg-886</strain>
    </source>
</reference>
<protein>
    <submittedName>
        <fullName evidence="1">Uncharacterized protein</fullName>
    </submittedName>
</protein>